<dbReference type="RefSeq" id="WP_222158378.1">
    <property type="nucleotide sequence ID" value="NZ_CP081864.1"/>
</dbReference>
<evidence type="ECO:0000313" key="3">
    <source>
        <dbReference type="EMBL" id="QZN95272.1"/>
    </source>
</evidence>
<evidence type="ECO:0000313" key="4">
    <source>
        <dbReference type="Proteomes" id="UP000825886"/>
    </source>
</evidence>
<name>A0ABX9AJD1_9ENTR</name>
<keyword evidence="2" id="KW-1133">Transmembrane helix</keyword>
<proteinExistence type="predicted"/>
<gene>
    <name evidence="3" type="ORF">K6K13_18995</name>
</gene>
<evidence type="ECO:0000256" key="2">
    <source>
        <dbReference type="SAM" id="Phobius"/>
    </source>
</evidence>
<evidence type="ECO:0000256" key="1">
    <source>
        <dbReference type="SAM" id="Coils"/>
    </source>
</evidence>
<keyword evidence="4" id="KW-1185">Reference proteome</keyword>
<feature type="coiled-coil region" evidence="1">
    <location>
        <begin position="100"/>
        <end position="127"/>
    </location>
</feature>
<reference evidence="3 4" key="1">
    <citation type="submission" date="2021-08" db="EMBL/GenBank/DDBJ databases">
        <title>Culture and genomic analysis of Symbiopectobacterium purcellii sp. nov. gen. nov., isolated from the leafhopper Empoasca decipiens.</title>
        <authorList>
            <person name="Nadal-Jimenez P."/>
            <person name="Siozios S."/>
            <person name="Halliday N."/>
            <person name="Camara M."/>
            <person name="Hurst G.D.D."/>
        </authorList>
    </citation>
    <scope>NUCLEOTIDE SEQUENCE [LARGE SCALE GENOMIC DNA]</scope>
    <source>
        <strain evidence="3 4">SyEd1</strain>
    </source>
</reference>
<keyword evidence="2" id="KW-0812">Transmembrane</keyword>
<dbReference type="Proteomes" id="UP000825886">
    <property type="component" value="Chromosome"/>
</dbReference>
<accession>A0ABX9AJD1</accession>
<keyword evidence="1" id="KW-0175">Coiled coil</keyword>
<sequence>MSQNDYSCDNAITTIGNWSTASQINPNPKRWAEIVQHISSNTHKEFTNDKRDIFFSHLQTVANTNCSSFFAHDKKLSNDIKNLQENLKTIIAILDKAAVLHEKETALKALQLELDIEINKVKDIVNKLYEPHGGNKLIYNKRSKEGNGSMLFNTTVILSVASILLSVALFALPLVFPAMLVTGATVLTVLRGISALVSCVSGSLEIYEGLKKGEYKSTKLQEREFTETLSALHNYLNKINLPHATDETINKPVLLRDTPSPLRDKEAKDRLFPPDIQQLLKIPEIQKLLTIIQRQHNGLYPDILENAYGA</sequence>
<feature type="transmembrane region" description="Helical" evidence="2">
    <location>
        <begin position="151"/>
        <end position="176"/>
    </location>
</feature>
<dbReference type="EMBL" id="CP081864">
    <property type="protein sequence ID" value="QZN95272.1"/>
    <property type="molecule type" value="Genomic_DNA"/>
</dbReference>
<protein>
    <submittedName>
        <fullName evidence="3">Uncharacterized protein</fullName>
    </submittedName>
</protein>
<keyword evidence="2" id="KW-0472">Membrane</keyword>
<organism evidence="3 4">
    <name type="scientific">Symbiopectobacterium purcellii</name>
    <dbReference type="NCBI Taxonomy" id="2871826"/>
    <lineage>
        <taxon>Bacteria</taxon>
        <taxon>Pseudomonadati</taxon>
        <taxon>Pseudomonadota</taxon>
        <taxon>Gammaproteobacteria</taxon>
        <taxon>Enterobacterales</taxon>
        <taxon>Enterobacteriaceae</taxon>
    </lineage>
</organism>